<organism evidence="1 2">
    <name type="scientific">Sphaeroforma arctica JP610</name>
    <dbReference type="NCBI Taxonomy" id="667725"/>
    <lineage>
        <taxon>Eukaryota</taxon>
        <taxon>Ichthyosporea</taxon>
        <taxon>Ichthyophonida</taxon>
        <taxon>Sphaeroforma</taxon>
    </lineage>
</organism>
<dbReference type="AlphaFoldDB" id="A0A0L0EY68"/>
<evidence type="ECO:0008006" key="3">
    <source>
        <dbReference type="Google" id="ProtNLM"/>
    </source>
</evidence>
<dbReference type="SUPFAM" id="SSF52540">
    <property type="entry name" value="P-loop containing nucleoside triphosphate hydrolases"/>
    <property type="match status" value="1"/>
</dbReference>
<dbReference type="InterPro" id="IPR027417">
    <property type="entry name" value="P-loop_NTPase"/>
</dbReference>
<feature type="non-terminal residue" evidence="1">
    <location>
        <position position="1"/>
    </location>
</feature>
<reference evidence="1 2" key="1">
    <citation type="submission" date="2011-02" db="EMBL/GenBank/DDBJ databases">
        <title>The Genome Sequence of Sphaeroforma arctica JP610.</title>
        <authorList>
            <consortium name="The Broad Institute Genome Sequencing Platform"/>
            <person name="Russ C."/>
            <person name="Cuomo C."/>
            <person name="Young S.K."/>
            <person name="Zeng Q."/>
            <person name="Gargeya S."/>
            <person name="Alvarado L."/>
            <person name="Berlin A."/>
            <person name="Chapman S.B."/>
            <person name="Chen Z."/>
            <person name="Freedman E."/>
            <person name="Gellesch M."/>
            <person name="Goldberg J."/>
            <person name="Griggs A."/>
            <person name="Gujja S."/>
            <person name="Heilman E."/>
            <person name="Heiman D."/>
            <person name="Howarth C."/>
            <person name="Mehta T."/>
            <person name="Neiman D."/>
            <person name="Pearson M."/>
            <person name="Roberts A."/>
            <person name="Saif S."/>
            <person name="Shea T."/>
            <person name="Shenoy N."/>
            <person name="Sisk P."/>
            <person name="Stolte C."/>
            <person name="Sykes S."/>
            <person name="White J."/>
            <person name="Yandava C."/>
            <person name="Burger G."/>
            <person name="Gray M.W."/>
            <person name="Holland P.W.H."/>
            <person name="King N."/>
            <person name="Lang F.B.F."/>
            <person name="Roger A.J."/>
            <person name="Ruiz-Trillo I."/>
            <person name="Haas B."/>
            <person name="Nusbaum C."/>
            <person name="Birren B."/>
        </authorList>
    </citation>
    <scope>NUCLEOTIDE SEQUENCE [LARGE SCALE GENOMIC DNA]</scope>
    <source>
        <strain evidence="1 2">JP610</strain>
    </source>
</reference>
<name>A0A0L0EY68_9EUKA</name>
<protein>
    <recommendedName>
        <fullName evidence="3">Helicase C-terminal domain-containing protein</fullName>
    </recommendedName>
</protein>
<keyword evidence="2" id="KW-1185">Reference proteome</keyword>
<dbReference type="GeneID" id="25918630"/>
<dbReference type="EMBL" id="KQ255520">
    <property type="protein sequence ID" value="KNC69365.1"/>
    <property type="molecule type" value="Genomic_DNA"/>
</dbReference>
<accession>A0A0L0EY68</accession>
<dbReference type="Proteomes" id="UP000054560">
    <property type="component" value="Unassembled WGS sequence"/>
</dbReference>
<dbReference type="Gene3D" id="3.40.50.300">
    <property type="entry name" value="P-loop containing nucleotide triphosphate hydrolases"/>
    <property type="match status" value="1"/>
</dbReference>
<dbReference type="RefSeq" id="XP_014143267.1">
    <property type="nucleotide sequence ID" value="XM_014287792.1"/>
</dbReference>
<gene>
    <name evidence="1" type="ORF">SARC_18126</name>
</gene>
<evidence type="ECO:0000313" key="1">
    <source>
        <dbReference type="EMBL" id="KNC69365.1"/>
    </source>
</evidence>
<sequence length="82" mass="9307">VIRGVMVPRNLSLAVSYENRKEHAIIALLSLPQYQGPVVIYCTRQWETEKIANIVRNSGLEAEAYHAGLSDRVCVHIGFWRV</sequence>
<evidence type="ECO:0000313" key="2">
    <source>
        <dbReference type="Proteomes" id="UP000054560"/>
    </source>
</evidence>
<proteinExistence type="predicted"/>